<keyword evidence="7" id="KW-0808">Transferase</keyword>
<dbReference type="GO" id="GO:0071555">
    <property type="term" value="P:cell wall organization"/>
    <property type="evidence" value="ECO:0007669"/>
    <property type="project" value="TreeGrafter"/>
</dbReference>
<feature type="domain" description="Penicillin-binding protein dimerisation" evidence="6">
    <location>
        <begin position="56"/>
        <end position="199"/>
    </location>
</feature>
<evidence type="ECO:0000313" key="8">
    <source>
        <dbReference type="Proteomes" id="UP000009226"/>
    </source>
</evidence>
<evidence type="ECO:0000259" key="5">
    <source>
        <dbReference type="Pfam" id="PF00905"/>
    </source>
</evidence>
<dbReference type="KEGG" id="dca:Desca_2215"/>
<feature type="transmembrane region" description="Helical" evidence="4">
    <location>
        <begin position="12"/>
        <end position="33"/>
    </location>
</feature>
<dbReference type="Proteomes" id="UP000009226">
    <property type="component" value="Chromosome"/>
</dbReference>
<evidence type="ECO:0000259" key="6">
    <source>
        <dbReference type="Pfam" id="PF03717"/>
    </source>
</evidence>
<sequence length="565" mass="61891">MDLFRQKRLIKTFYLILILFIPLIWHLGVIQLVHGQEYSERALDQRTLKVALEDIPRGNILDRNGETLSGGQREPRILVFPPIITDKQAVIDKLALILDQKPQDLAPYFKGQPRYLPFPLTYNQTLAVNELNILGLRVEQVNFRYGPSPLAAHVIGHLGYISDIGRLDRLNSLSHKKYTLSDLVGQSGLEYFYEQQLKAASPANFARAYVDVYHHLIAGLGIKVENSANTGRQDVITTLDAHIQQVVEQVMDQRVHRGAVVVMDAQTGDLLAMASRPNFNPANIAKSLPGDNDTFLDHCTALYQPGSIFKIVVAAAALEEGLVKPGDIFVCLGEKDHLVSCWHKPGHGPITFEEAFAQSCNPVFAELGLKLGAAKIISYARAFGLESQSIIGYPIPRDKRQNMSLIGKPYNLVNSSIGQGPVLATPVQLTAMLNTIINDGVYIQPRLVKELKTEKGEVTRSFPLGSSHKVISSGTARELKRLMGLVTSQGVGREAMVPGYGSAGKTGSAQVANGVSTVNAWFCGYAPLEHPRYVVTVLVEEGVSGGESAAPVFREIMEGILPTSR</sequence>
<comment type="similarity">
    <text evidence="2">Belongs to the transpeptidase family.</text>
</comment>
<dbReference type="eggNOG" id="COG0768">
    <property type="taxonomic scope" value="Bacteria"/>
</dbReference>
<keyword evidence="4" id="KW-1133">Transmembrane helix</keyword>
<gene>
    <name evidence="7" type="ordered locus">Desca_2215</name>
</gene>
<feature type="domain" description="Penicillin-binding protein transpeptidase" evidence="5">
    <location>
        <begin position="258"/>
        <end position="558"/>
    </location>
</feature>
<reference evidence="7 8" key="1">
    <citation type="submission" date="2011-05" db="EMBL/GenBank/DDBJ databases">
        <title>Complete sequence of Desulfotomaculum carboxydivorans CO-1-SRB.</title>
        <authorList>
            <consortium name="US DOE Joint Genome Institute"/>
            <person name="Lucas S."/>
            <person name="Han J."/>
            <person name="Lapidus A."/>
            <person name="Cheng J.-F."/>
            <person name="Goodwin L."/>
            <person name="Pitluck S."/>
            <person name="Peters L."/>
            <person name="Mikhailova N."/>
            <person name="Lu M."/>
            <person name="Han C."/>
            <person name="Tapia R."/>
            <person name="Land M."/>
            <person name="Hauser L."/>
            <person name="Kyrpides N."/>
            <person name="Ivanova N."/>
            <person name="Pagani I."/>
            <person name="Stams A."/>
            <person name="Plugge C."/>
            <person name="Muyzer G."/>
            <person name="Kuever J."/>
            <person name="Parshina S."/>
            <person name="Ivanova A."/>
            <person name="Nazina T."/>
            <person name="Woyke T."/>
        </authorList>
    </citation>
    <scope>NUCLEOTIDE SEQUENCE [LARGE SCALE GENOMIC DNA]</scope>
    <source>
        <strain evidence="8">DSM 14880 / VKM B-2319 / CO-1-SRB</strain>
    </source>
</reference>
<dbReference type="GO" id="GO:0008658">
    <property type="term" value="F:penicillin binding"/>
    <property type="evidence" value="ECO:0007669"/>
    <property type="project" value="InterPro"/>
</dbReference>
<dbReference type="InterPro" id="IPR012338">
    <property type="entry name" value="Beta-lactam/transpept-like"/>
</dbReference>
<organism evidence="7 8">
    <name type="scientific">Desulfotomaculum nigrificans (strain DSM 14880 / VKM B-2319 / CO-1-SRB)</name>
    <name type="common">Desulfotomaculum carboxydivorans</name>
    <dbReference type="NCBI Taxonomy" id="868595"/>
    <lineage>
        <taxon>Bacteria</taxon>
        <taxon>Bacillati</taxon>
        <taxon>Bacillota</taxon>
        <taxon>Clostridia</taxon>
        <taxon>Eubacteriales</taxon>
        <taxon>Desulfotomaculaceae</taxon>
        <taxon>Desulfotomaculum</taxon>
    </lineage>
</organism>
<dbReference type="InterPro" id="IPR050515">
    <property type="entry name" value="Beta-lactam/transpept"/>
</dbReference>
<dbReference type="SUPFAM" id="SSF56601">
    <property type="entry name" value="beta-lactamase/transpeptidase-like"/>
    <property type="match status" value="1"/>
</dbReference>
<dbReference type="Pfam" id="PF03717">
    <property type="entry name" value="PBP_dimer"/>
    <property type="match status" value="1"/>
</dbReference>
<dbReference type="PANTHER" id="PTHR30627">
    <property type="entry name" value="PEPTIDOGLYCAN D,D-TRANSPEPTIDASE"/>
    <property type="match status" value="1"/>
</dbReference>
<evidence type="ECO:0000256" key="4">
    <source>
        <dbReference type="SAM" id="Phobius"/>
    </source>
</evidence>
<name>F6B2U5_DESCC</name>
<evidence type="ECO:0000256" key="1">
    <source>
        <dbReference type="ARBA" id="ARBA00004370"/>
    </source>
</evidence>
<evidence type="ECO:0000313" key="7">
    <source>
        <dbReference type="EMBL" id="AEF95053.1"/>
    </source>
</evidence>
<comment type="subcellular location">
    <subcellularLocation>
        <location evidence="1">Membrane</location>
    </subcellularLocation>
</comment>
<evidence type="ECO:0000256" key="3">
    <source>
        <dbReference type="ARBA" id="ARBA00023136"/>
    </source>
</evidence>
<dbReference type="Pfam" id="PF00905">
    <property type="entry name" value="Transpeptidase"/>
    <property type="match status" value="1"/>
</dbReference>
<dbReference type="InterPro" id="IPR001460">
    <property type="entry name" value="PCN-bd_Tpept"/>
</dbReference>
<evidence type="ECO:0000256" key="2">
    <source>
        <dbReference type="ARBA" id="ARBA00007171"/>
    </source>
</evidence>
<dbReference type="GO" id="GO:0016757">
    <property type="term" value="F:glycosyltransferase activity"/>
    <property type="evidence" value="ECO:0007669"/>
    <property type="project" value="UniProtKB-KW"/>
</dbReference>
<dbReference type="GO" id="GO:0005886">
    <property type="term" value="C:plasma membrane"/>
    <property type="evidence" value="ECO:0007669"/>
    <property type="project" value="TreeGrafter"/>
</dbReference>
<keyword evidence="3 4" id="KW-0472">Membrane</keyword>
<accession>F6B2U5</accession>
<dbReference type="HOGENOM" id="CLU_009289_6_3_9"/>
<protein>
    <submittedName>
        <fullName evidence="7">Peptidoglycan glycosyltransferase</fullName>
        <ecNumber evidence="7">2.4.1.129</ecNumber>
    </submittedName>
</protein>
<dbReference type="AlphaFoldDB" id="F6B2U5"/>
<dbReference type="InterPro" id="IPR036138">
    <property type="entry name" value="PBP_dimer_sf"/>
</dbReference>
<keyword evidence="7" id="KW-0328">Glycosyltransferase</keyword>
<dbReference type="InterPro" id="IPR005311">
    <property type="entry name" value="PBP_dimer"/>
</dbReference>
<proteinExistence type="inferred from homology"/>
<dbReference type="Gene3D" id="3.40.710.10">
    <property type="entry name" value="DD-peptidase/beta-lactamase superfamily"/>
    <property type="match status" value="1"/>
</dbReference>
<dbReference type="Gene3D" id="3.90.1310.10">
    <property type="entry name" value="Penicillin-binding protein 2a (Domain 2)"/>
    <property type="match status" value="1"/>
</dbReference>
<dbReference type="EMBL" id="CP002736">
    <property type="protein sequence ID" value="AEF95053.1"/>
    <property type="molecule type" value="Genomic_DNA"/>
</dbReference>
<dbReference type="EC" id="2.4.1.129" evidence="7"/>
<keyword evidence="8" id="KW-1185">Reference proteome</keyword>
<dbReference type="STRING" id="868595.Desca_2215"/>
<dbReference type="SUPFAM" id="SSF56519">
    <property type="entry name" value="Penicillin binding protein dimerisation domain"/>
    <property type="match status" value="1"/>
</dbReference>
<keyword evidence="4" id="KW-0812">Transmembrane</keyword>